<evidence type="ECO:0000313" key="5">
    <source>
        <dbReference type="Proteomes" id="UP001073227"/>
    </source>
</evidence>
<dbReference type="InterPro" id="IPR002347">
    <property type="entry name" value="SDR_fam"/>
</dbReference>
<evidence type="ECO:0000256" key="2">
    <source>
        <dbReference type="ARBA" id="ARBA00023002"/>
    </source>
</evidence>
<dbReference type="NCBIfam" id="NF005559">
    <property type="entry name" value="PRK07231.1"/>
    <property type="match status" value="1"/>
</dbReference>
<evidence type="ECO:0000313" key="4">
    <source>
        <dbReference type="EMBL" id="MCY0150161.1"/>
    </source>
</evidence>
<accession>A0ABT3ZED4</accession>
<dbReference type="PROSITE" id="PS00061">
    <property type="entry name" value="ADH_SHORT"/>
    <property type="match status" value="1"/>
</dbReference>
<protein>
    <submittedName>
        <fullName evidence="4">SDR family oxidoreductase</fullName>
    </submittedName>
</protein>
<sequence>MADTLQKSEALSGRVALVTGAARGIGQAIATHLARMGASVALVDRDHEELEEATATLAADGHDVLAIVADITDENDLARMQTAVADRWDQLDILVNNASILDATPIAELTRSRYDQVQAVNQNAALWVTLGLLEMLRKSKTGRVVNIASILGIRGAEDTLPYSTAKGGVVNMTRGLAVDLASDGILVNCICPGFVDTRMALLPDGSGHEHQTDWFQDIYIKYGRIPLRRAADPADIAAAAAFFCGDDCRYVTGQVLLVDGGVSATF</sequence>
<dbReference type="PRINTS" id="PR00081">
    <property type="entry name" value="GDHRDH"/>
</dbReference>
<evidence type="ECO:0000256" key="1">
    <source>
        <dbReference type="ARBA" id="ARBA00006484"/>
    </source>
</evidence>
<dbReference type="PRINTS" id="PR00080">
    <property type="entry name" value="SDRFAMILY"/>
</dbReference>
<evidence type="ECO:0000259" key="3">
    <source>
        <dbReference type="SMART" id="SM00822"/>
    </source>
</evidence>
<dbReference type="InterPro" id="IPR036291">
    <property type="entry name" value="NAD(P)-bd_dom_sf"/>
</dbReference>
<dbReference type="EMBL" id="JAOVZR010000001">
    <property type="protein sequence ID" value="MCY0150161.1"/>
    <property type="molecule type" value="Genomic_DNA"/>
</dbReference>
<dbReference type="SUPFAM" id="SSF51735">
    <property type="entry name" value="NAD(P)-binding Rossmann-fold domains"/>
    <property type="match status" value="1"/>
</dbReference>
<keyword evidence="5" id="KW-1185">Reference proteome</keyword>
<dbReference type="Pfam" id="PF13561">
    <property type="entry name" value="adh_short_C2"/>
    <property type="match status" value="1"/>
</dbReference>
<dbReference type="InterPro" id="IPR057326">
    <property type="entry name" value="KR_dom"/>
</dbReference>
<dbReference type="Proteomes" id="UP001073227">
    <property type="component" value="Unassembled WGS sequence"/>
</dbReference>
<dbReference type="PANTHER" id="PTHR42760">
    <property type="entry name" value="SHORT-CHAIN DEHYDROGENASES/REDUCTASES FAMILY MEMBER"/>
    <property type="match status" value="1"/>
</dbReference>
<proteinExistence type="inferred from homology"/>
<organism evidence="4 5">
    <name type="scientific">Hoeflea algicola</name>
    <dbReference type="NCBI Taxonomy" id="2983763"/>
    <lineage>
        <taxon>Bacteria</taxon>
        <taxon>Pseudomonadati</taxon>
        <taxon>Pseudomonadota</taxon>
        <taxon>Alphaproteobacteria</taxon>
        <taxon>Hyphomicrobiales</taxon>
        <taxon>Rhizobiaceae</taxon>
        <taxon>Hoeflea</taxon>
    </lineage>
</organism>
<dbReference type="InterPro" id="IPR020904">
    <property type="entry name" value="Sc_DH/Rdtase_CS"/>
</dbReference>
<dbReference type="SMART" id="SM00822">
    <property type="entry name" value="PKS_KR"/>
    <property type="match status" value="1"/>
</dbReference>
<feature type="domain" description="Ketoreductase" evidence="3">
    <location>
        <begin position="14"/>
        <end position="184"/>
    </location>
</feature>
<dbReference type="RefSeq" id="WP_267655599.1">
    <property type="nucleotide sequence ID" value="NZ_JAOVZR010000001.1"/>
</dbReference>
<comment type="similarity">
    <text evidence="1">Belongs to the short-chain dehydrogenases/reductases (SDR) family.</text>
</comment>
<keyword evidence="2" id="KW-0560">Oxidoreductase</keyword>
<reference evidence="4" key="1">
    <citation type="submission" date="2022-10" db="EMBL/GenBank/DDBJ databases">
        <title>Hoeflea sp. G2-23, isolated from marine algae.</title>
        <authorList>
            <person name="Kristyanto S."/>
            <person name="Kim J.M."/>
            <person name="Jeon C.O."/>
        </authorList>
    </citation>
    <scope>NUCLEOTIDE SEQUENCE</scope>
    <source>
        <strain evidence="4">G2-23</strain>
    </source>
</reference>
<gene>
    <name evidence="4" type="ORF">OEG84_21255</name>
</gene>
<dbReference type="Gene3D" id="3.40.50.720">
    <property type="entry name" value="NAD(P)-binding Rossmann-like Domain"/>
    <property type="match status" value="1"/>
</dbReference>
<dbReference type="CDD" id="cd05233">
    <property type="entry name" value="SDR_c"/>
    <property type="match status" value="1"/>
</dbReference>
<comment type="caution">
    <text evidence="4">The sequence shown here is derived from an EMBL/GenBank/DDBJ whole genome shotgun (WGS) entry which is preliminary data.</text>
</comment>
<name>A0ABT3ZED4_9HYPH</name>
<dbReference type="PANTHER" id="PTHR42760:SF133">
    <property type="entry name" value="3-OXOACYL-[ACYL-CARRIER-PROTEIN] REDUCTASE"/>
    <property type="match status" value="1"/>
</dbReference>